<name>A0A5B0KX53_9PROT</name>
<reference evidence="1 2" key="1">
    <citation type="submission" date="2019-07" db="EMBL/GenBank/DDBJ databases">
        <title>Genome sequencing of the stress-tolerant strain Azospirillum brasilense Az19.</title>
        <authorList>
            <person name="Maroniche G.A."/>
            <person name="Garcia J.E."/>
            <person name="Pagnussat L."/>
            <person name="Amenta M."/>
            <person name="Creus C.M."/>
        </authorList>
    </citation>
    <scope>NUCLEOTIDE SEQUENCE [LARGE SCALE GENOMIC DNA]</scope>
    <source>
        <strain evidence="1 2">Az19</strain>
    </source>
</reference>
<protein>
    <recommendedName>
        <fullName evidence="3">DUF2158 domain-containing protein</fullName>
    </recommendedName>
</protein>
<evidence type="ECO:0000313" key="1">
    <source>
        <dbReference type="EMBL" id="KAA1057172.1"/>
    </source>
</evidence>
<dbReference type="Proteomes" id="UP000325333">
    <property type="component" value="Unassembled WGS sequence"/>
</dbReference>
<gene>
    <name evidence="1" type="ORF">FH063_001340</name>
</gene>
<dbReference type="EMBL" id="VEWN01000002">
    <property type="protein sequence ID" value="KAA1057172.1"/>
    <property type="molecule type" value="Genomic_DNA"/>
</dbReference>
<sequence length="60" mass="6500">MVAEEFKVGEVVQLKSGGPEMTVSWYGVPMGAQEPSVVCIWFNGPTKLKDSFPPGTLTKL</sequence>
<organism evidence="1 2">
    <name type="scientific">Azospirillum argentinense</name>
    <dbReference type="NCBI Taxonomy" id="2970906"/>
    <lineage>
        <taxon>Bacteria</taxon>
        <taxon>Pseudomonadati</taxon>
        <taxon>Pseudomonadota</taxon>
        <taxon>Alphaproteobacteria</taxon>
        <taxon>Rhodospirillales</taxon>
        <taxon>Azospirillaceae</taxon>
        <taxon>Azospirillum</taxon>
    </lineage>
</organism>
<dbReference type="InterPro" id="IPR019226">
    <property type="entry name" value="DUF2158"/>
</dbReference>
<dbReference type="Pfam" id="PF09926">
    <property type="entry name" value="DUF2158"/>
    <property type="match status" value="1"/>
</dbReference>
<evidence type="ECO:0008006" key="3">
    <source>
        <dbReference type="Google" id="ProtNLM"/>
    </source>
</evidence>
<dbReference type="AlphaFoldDB" id="A0A5B0KX53"/>
<accession>A0A5B0KX53</accession>
<comment type="caution">
    <text evidence="1">The sequence shown here is derived from an EMBL/GenBank/DDBJ whole genome shotgun (WGS) entry which is preliminary data.</text>
</comment>
<evidence type="ECO:0000313" key="2">
    <source>
        <dbReference type="Proteomes" id="UP000325333"/>
    </source>
</evidence>
<proteinExistence type="predicted"/>